<proteinExistence type="predicted"/>
<name>A0ABD5PSA1_9EURY</name>
<dbReference type="InterPro" id="IPR004360">
    <property type="entry name" value="Glyas_Fos-R_dOase_dom"/>
</dbReference>
<dbReference type="Proteomes" id="UP001595898">
    <property type="component" value="Unassembled WGS sequence"/>
</dbReference>
<dbReference type="InterPro" id="IPR037523">
    <property type="entry name" value="VOC_core"/>
</dbReference>
<gene>
    <name evidence="2" type="ORF">ACFO5R_15980</name>
</gene>
<evidence type="ECO:0000313" key="3">
    <source>
        <dbReference type="Proteomes" id="UP001595898"/>
    </source>
</evidence>
<dbReference type="EMBL" id="JBHSFA010000007">
    <property type="protein sequence ID" value="MFC4543430.1"/>
    <property type="molecule type" value="Genomic_DNA"/>
</dbReference>
<dbReference type="AlphaFoldDB" id="A0ABD5PSA1"/>
<dbReference type="Pfam" id="PF00903">
    <property type="entry name" value="Glyoxalase"/>
    <property type="match status" value="1"/>
</dbReference>
<organism evidence="2 3">
    <name type="scientific">Halosolutus amylolyticus</name>
    <dbReference type="NCBI Taxonomy" id="2932267"/>
    <lineage>
        <taxon>Archaea</taxon>
        <taxon>Methanobacteriati</taxon>
        <taxon>Methanobacteriota</taxon>
        <taxon>Stenosarchaea group</taxon>
        <taxon>Halobacteria</taxon>
        <taxon>Halobacteriales</taxon>
        <taxon>Natrialbaceae</taxon>
        <taxon>Halosolutus</taxon>
    </lineage>
</organism>
<comment type="caution">
    <text evidence="2">The sequence shown here is derived from an EMBL/GenBank/DDBJ whole genome shotgun (WGS) entry which is preliminary data.</text>
</comment>
<keyword evidence="3" id="KW-1185">Reference proteome</keyword>
<accession>A0ABD5PSA1</accession>
<evidence type="ECO:0000259" key="1">
    <source>
        <dbReference type="PROSITE" id="PS51819"/>
    </source>
</evidence>
<dbReference type="RefSeq" id="WP_250139895.1">
    <property type="nucleotide sequence ID" value="NZ_JALIQP010000002.1"/>
</dbReference>
<dbReference type="Gene3D" id="3.10.180.10">
    <property type="entry name" value="2,3-Dihydroxybiphenyl 1,2-Dioxygenase, domain 1"/>
    <property type="match status" value="1"/>
</dbReference>
<sequence length="130" mass="14939">MDPNWIDHLNLRIPADSVDEFVSLYRDALGFEFEHLPAYRDGEQGFFFVRLTEETVWHVSPTESFSRPSREAVNHVAVFVDEPRSVVRDRLEDSAAEIVEEATRLGATGRYPSIYFEDPFGYLVEIKSPA</sequence>
<dbReference type="InterPro" id="IPR029068">
    <property type="entry name" value="Glyas_Bleomycin-R_OHBP_Dase"/>
</dbReference>
<reference evidence="2 3" key="1">
    <citation type="journal article" date="2019" name="Int. J. Syst. Evol. Microbiol.">
        <title>The Global Catalogue of Microorganisms (GCM) 10K type strain sequencing project: providing services to taxonomists for standard genome sequencing and annotation.</title>
        <authorList>
            <consortium name="The Broad Institute Genomics Platform"/>
            <consortium name="The Broad Institute Genome Sequencing Center for Infectious Disease"/>
            <person name="Wu L."/>
            <person name="Ma J."/>
        </authorList>
    </citation>
    <scope>NUCLEOTIDE SEQUENCE [LARGE SCALE GENOMIC DNA]</scope>
    <source>
        <strain evidence="2 3">WLHS5</strain>
    </source>
</reference>
<feature type="domain" description="VOC" evidence="1">
    <location>
        <begin position="5"/>
        <end position="129"/>
    </location>
</feature>
<dbReference type="SUPFAM" id="SSF54593">
    <property type="entry name" value="Glyoxalase/Bleomycin resistance protein/Dihydroxybiphenyl dioxygenase"/>
    <property type="match status" value="1"/>
</dbReference>
<protein>
    <submittedName>
        <fullName evidence="2">VOC family protein</fullName>
    </submittedName>
</protein>
<evidence type="ECO:0000313" key="2">
    <source>
        <dbReference type="EMBL" id="MFC4543430.1"/>
    </source>
</evidence>
<dbReference type="PROSITE" id="PS51819">
    <property type="entry name" value="VOC"/>
    <property type="match status" value="1"/>
</dbReference>